<reference evidence="3 4" key="1">
    <citation type="submission" date="2022-11" db="EMBL/GenBank/DDBJ databases">
        <title>Study of microbial diversity in lake waters.</title>
        <authorList>
            <person name="Zhang J."/>
        </authorList>
    </citation>
    <scope>NUCLEOTIDE SEQUENCE [LARGE SCALE GENOMIC DNA]</scope>
    <source>
        <strain evidence="3 4">DT12</strain>
    </source>
</reference>
<protein>
    <submittedName>
        <fullName evidence="3">Cyclodeaminase/cyclohydrolase family protein</fullName>
    </submittedName>
</protein>
<feature type="domain" description="Cyclodeaminase/cyclohydrolase" evidence="2">
    <location>
        <begin position="8"/>
        <end position="183"/>
    </location>
</feature>
<dbReference type="EMBL" id="JAPMLT010000003">
    <property type="protein sequence ID" value="MCX7569798.1"/>
    <property type="molecule type" value="Genomic_DNA"/>
</dbReference>
<name>A0ABT3X1E8_9BACL</name>
<comment type="caution">
    <text evidence="3">The sequence shown here is derived from an EMBL/GenBank/DDBJ whole genome shotgun (WGS) entry which is preliminary data.</text>
</comment>
<dbReference type="Pfam" id="PF04961">
    <property type="entry name" value="FTCD_C"/>
    <property type="match status" value="1"/>
</dbReference>
<feature type="coiled-coil region" evidence="1">
    <location>
        <begin position="178"/>
        <end position="205"/>
    </location>
</feature>
<dbReference type="InterPro" id="IPR036178">
    <property type="entry name" value="Formintransfe-cycloase-like_sf"/>
</dbReference>
<dbReference type="SUPFAM" id="SSF101262">
    <property type="entry name" value="Methenyltetrahydrofolate cyclohydrolase-like"/>
    <property type="match status" value="1"/>
</dbReference>
<evidence type="ECO:0000313" key="3">
    <source>
        <dbReference type="EMBL" id="MCX7569798.1"/>
    </source>
</evidence>
<dbReference type="Proteomes" id="UP001208017">
    <property type="component" value="Unassembled WGS sequence"/>
</dbReference>
<accession>A0ABT3X1E8</accession>
<organism evidence="3 4">
    <name type="scientific">Tumebacillus lacus</name>
    <dbReference type="NCBI Taxonomy" id="2995335"/>
    <lineage>
        <taxon>Bacteria</taxon>
        <taxon>Bacillati</taxon>
        <taxon>Bacillota</taxon>
        <taxon>Bacilli</taxon>
        <taxon>Bacillales</taxon>
        <taxon>Alicyclobacillaceae</taxon>
        <taxon>Tumebacillus</taxon>
    </lineage>
</organism>
<evidence type="ECO:0000313" key="4">
    <source>
        <dbReference type="Proteomes" id="UP001208017"/>
    </source>
</evidence>
<gene>
    <name evidence="3" type="ORF">OS242_07455</name>
</gene>
<dbReference type="RefSeq" id="WP_267151051.1">
    <property type="nucleotide sequence ID" value="NZ_JAPMLT010000003.1"/>
</dbReference>
<evidence type="ECO:0000256" key="1">
    <source>
        <dbReference type="SAM" id="Coils"/>
    </source>
</evidence>
<keyword evidence="4" id="KW-1185">Reference proteome</keyword>
<feature type="coiled-coil region" evidence="1">
    <location>
        <begin position="51"/>
        <end position="78"/>
    </location>
</feature>
<sequence length="209" mass="22535">MTTFDQPIRTFLTAAASDSPTPGGGSVAALVAALGASMTSMVANLTQGTKFADVEAQMQALAAELQRTMQTAETLLEQDMVSFDHYMSALKLPKDTDEQKAARTLAIQEATVKATAVPRDLAQLCNTVLRQSLVIAEKANKNVISDLGIAALLAEAAGQSAILTMDINLPYLKDEAARETFTRDRNAFLEENARLKDEIVAITRRRLGY</sequence>
<proteinExistence type="predicted"/>
<dbReference type="Gene3D" id="1.20.120.680">
    <property type="entry name" value="Formiminotetrahydrofolate cyclodeaminase monomer, up-and-down helical bundle"/>
    <property type="match status" value="1"/>
</dbReference>
<keyword evidence="1" id="KW-0175">Coiled coil</keyword>
<evidence type="ECO:0000259" key="2">
    <source>
        <dbReference type="Pfam" id="PF04961"/>
    </source>
</evidence>
<dbReference type="InterPro" id="IPR007044">
    <property type="entry name" value="Cyclodeamin/CycHdrlase"/>
</dbReference>